<dbReference type="STRING" id="1440774.Y900_012125"/>
<accession>A0A064CGB6</accession>
<dbReference type="Proteomes" id="UP000022835">
    <property type="component" value="Unassembled WGS sequence"/>
</dbReference>
<reference evidence="1" key="1">
    <citation type="submission" date="2014-05" db="EMBL/GenBank/DDBJ databases">
        <title>Genome sequence of Mycobacterium aromaticivorans strain JS19b1T (= DSM 45407T).</title>
        <authorList>
            <person name="Kwak Y."/>
            <person name="Park G.-S."/>
            <person name="Li Q.X."/>
            <person name="Lee S.-E."/>
            <person name="Shin J.-H."/>
        </authorList>
    </citation>
    <scope>NUCLEOTIDE SEQUENCE [LARGE SCALE GENOMIC DNA]</scope>
    <source>
        <strain evidence="1">JS19b1</strain>
    </source>
</reference>
<dbReference type="InterPro" id="IPR036291">
    <property type="entry name" value="NAD(P)-bd_dom_sf"/>
</dbReference>
<gene>
    <name evidence="1" type="ORF">Y900_012125</name>
</gene>
<dbReference type="SUPFAM" id="SSF51735">
    <property type="entry name" value="NAD(P)-binding Rossmann-fold domains"/>
    <property type="match status" value="1"/>
</dbReference>
<keyword evidence="2" id="KW-1185">Reference proteome</keyword>
<dbReference type="EMBL" id="JALN02000001">
    <property type="protein sequence ID" value="KDE99664.1"/>
    <property type="molecule type" value="Genomic_DNA"/>
</dbReference>
<dbReference type="OrthoDB" id="4731235at2"/>
<evidence type="ECO:0000313" key="1">
    <source>
        <dbReference type="EMBL" id="KDE99664.1"/>
    </source>
</evidence>
<evidence type="ECO:0008006" key="3">
    <source>
        <dbReference type="Google" id="ProtNLM"/>
    </source>
</evidence>
<protein>
    <recommendedName>
        <fullName evidence="3">Short-chain dehydrogenase</fullName>
    </recommendedName>
</protein>
<dbReference type="RefSeq" id="WP_051660014.1">
    <property type="nucleotide sequence ID" value="NZ_JALN02000001.1"/>
</dbReference>
<name>A0A064CGB6_9MYCO</name>
<dbReference type="eggNOG" id="COG4221">
    <property type="taxonomic scope" value="Bacteria"/>
</dbReference>
<dbReference type="Gene3D" id="3.40.50.720">
    <property type="entry name" value="NAD(P)-binding Rossmann-like Domain"/>
    <property type="match status" value="1"/>
</dbReference>
<proteinExistence type="predicted"/>
<sequence length="103" mass="10827">MAFPANPAKNSPFVLVLDAGTDRGFRLARALLAAGNCVVAVDRNAADLVRIGHGHSSAQLFLIVADTTDPTQAEQVMARAHAYFGEATPTLALCADYRRSSAA</sequence>
<comment type="caution">
    <text evidence="1">The sequence shown here is derived from an EMBL/GenBank/DDBJ whole genome shotgun (WGS) entry which is preliminary data.</text>
</comment>
<organism evidence="1 2">
    <name type="scientific">Mycolicibacterium aromaticivorans JS19b1 = JCM 16368</name>
    <dbReference type="NCBI Taxonomy" id="1440774"/>
    <lineage>
        <taxon>Bacteria</taxon>
        <taxon>Bacillati</taxon>
        <taxon>Actinomycetota</taxon>
        <taxon>Actinomycetes</taxon>
        <taxon>Mycobacteriales</taxon>
        <taxon>Mycobacteriaceae</taxon>
        <taxon>Mycolicibacterium</taxon>
    </lineage>
</organism>
<evidence type="ECO:0000313" key="2">
    <source>
        <dbReference type="Proteomes" id="UP000022835"/>
    </source>
</evidence>
<dbReference type="AlphaFoldDB" id="A0A064CGB6"/>